<evidence type="ECO:0000313" key="1">
    <source>
        <dbReference type="EMBL" id="KAJ9081720.1"/>
    </source>
</evidence>
<gene>
    <name evidence="1" type="ORF">DSO57_1011750</name>
</gene>
<organism evidence="1 2">
    <name type="scientific">Entomophthora muscae</name>
    <dbReference type="NCBI Taxonomy" id="34485"/>
    <lineage>
        <taxon>Eukaryota</taxon>
        <taxon>Fungi</taxon>
        <taxon>Fungi incertae sedis</taxon>
        <taxon>Zoopagomycota</taxon>
        <taxon>Entomophthoromycotina</taxon>
        <taxon>Entomophthoromycetes</taxon>
        <taxon>Entomophthorales</taxon>
        <taxon>Entomophthoraceae</taxon>
        <taxon>Entomophthora</taxon>
    </lineage>
</organism>
<name>A0ACC2U4R7_9FUNG</name>
<dbReference type="EMBL" id="QTSX02001461">
    <property type="protein sequence ID" value="KAJ9081720.1"/>
    <property type="molecule type" value="Genomic_DNA"/>
</dbReference>
<reference evidence="1" key="1">
    <citation type="submission" date="2022-04" db="EMBL/GenBank/DDBJ databases">
        <title>Genome of the entomopathogenic fungus Entomophthora muscae.</title>
        <authorList>
            <person name="Elya C."/>
            <person name="Lovett B.R."/>
            <person name="Lee E."/>
            <person name="Macias A.M."/>
            <person name="Hajek A.E."/>
            <person name="De Bivort B.L."/>
            <person name="Kasson M.T."/>
            <person name="De Fine Licht H.H."/>
            <person name="Stajich J.E."/>
        </authorList>
    </citation>
    <scope>NUCLEOTIDE SEQUENCE</scope>
    <source>
        <strain evidence="1">Berkeley</strain>
    </source>
</reference>
<keyword evidence="2" id="KW-1185">Reference proteome</keyword>
<sequence>MKTISTLLSLLALGAQAIPTKGARPSGYYRGPVEPSYEEKPNDPVLPNYGNNAPNGAGSGSFPVPDYGNKPIGSDGALAPENYIIGSTLPGNEQKPASYGVEPVLPANDKKPSSYGTESALPANEHKPVGYEAEAILPMNEQKPASYGAEAVSPANDKKPFSYNTESNLPGNEQKPSSYKPEPVLPAYGNKPISYGTENLAPSYEKNPINYGLIPAGGFGRVNGQGSFGGNPGSGNGIRIKHGTNKSKVKARQGLLGSRVNAKNRSKFTEIIL</sequence>
<proteinExistence type="predicted"/>
<dbReference type="Proteomes" id="UP001165960">
    <property type="component" value="Unassembled WGS sequence"/>
</dbReference>
<protein>
    <submittedName>
        <fullName evidence="1">Uncharacterized protein</fullName>
    </submittedName>
</protein>
<comment type="caution">
    <text evidence="1">The sequence shown here is derived from an EMBL/GenBank/DDBJ whole genome shotgun (WGS) entry which is preliminary data.</text>
</comment>
<accession>A0ACC2U4R7</accession>
<evidence type="ECO:0000313" key="2">
    <source>
        <dbReference type="Proteomes" id="UP001165960"/>
    </source>
</evidence>